<dbReference type="Pfam" id="PF13584">
    <property type="entry name" value="BatD"/>
    <property type="match status" value="2"/>
</dbReference>
<dbReference type="InterPro" id="IPR025738">
    <property type="entry name" value="BatD"/>
</dbReference>
<dbReference type="AlphaFoldDB" id="A0A5C6EHX2"/>
<comment type="caution">
    <text evidence="4">The sequence shown here is derived from an EMBL/GenBank/DDBJ whole genome shotgun (WGS) entry which is preliminary data.</text>
</comment>
<dbReference type="PROSITE" id="PS50005">
    <property type="entry name" value="TPR"/>
    <property type="match status" value="1"/>
</dbReference>
<feature type="repeat" description="TPR" evidence="1">
    <location>
        <begin position="708"/>
        <end position="741"/>
    </location>
</feature>
<evidence type="ECO:0000256" key="1">
    <source>
        <dbReference type="PROSITE-ProRule" id="PRU00339"/>
    </source>
</evidence>
<reference evidence="4 5" key="1">
    <citation type="submission" date="2019-02" db="EMBL/GenBank/DDBJ databases">
        <title>Deep-cultivation of Planctomycetes and their phenomic and genomic characterization uncovers novel biology.</title>
        <authorList>
            <person name="Wiegand S."/>
            <person name="Jogler M."/>
            <person name="Boedeker C."/>
            <person name="Pinto D."/>
            <person name="Vollmers J."/>
            <person name="Rivas-Marin E."/>
            <person name="Kohn T."/>
            <person name="Peeters S.H."/>
            <person name="Heuer A."/>
            <person name="Rast P."/>
            <person name="Oberbeckmann S."/>
            <person name="Bunk B."/>
            <person name="Jeske O."/>
            <person name="Meyerdierks A."/>
            <person name="Storesund J.E."/>
            <person name="Kallscheuer N."/>
            <person name="Luecker S."/>
            <person name="Lage O.M."/>
            <person name="Pohl T."/>
            <person name="Merkel B.J."/>
            <person name="Hornburger P."/>
            <person name="Mueller R.-W."/>
            <person name="Bruemmer F."/>
            <person name="Labrenz M."/>
            <person name="Spormann A.M."/>
            <person name="Op Den Camp H."/>
            <person name="Overmann J."/>
            <person name="Amann R."/>
            <person name="Jetten M.S.M."/>
            <person name="Mascher T."/>
            <person name="Medema M.H."/>
            <person name="Devos D.P."/>
            <person name="Kaster A.-K."/>
            <person name="Ovreas L."/>
            <person name="Rohde M."/>
            <person name="Galperin M.Y."/>
            <person name="Jogler C."/>
        </authorList>
    </citation>
    <scope>NUCLEOTIDE SEQUENCE [LARGE SCALE GENOMIC DNA]</scope>
    <source>
        <strain evidence="4 5">Poly51</strain>
    </source>
</reference>
<dbReference type="PANTHER" id="PTHR40940">
    <property type="entry name" value="PROTEIN BATD-RELATED"/>
    <property type="match status" value="1"/>
</dbReference>
<dbReference type="SUPFAM" id="SSF48452">
    <property type="entry name" value="TPR-like"/>
    <property type="match status" value="1"/>
</dbReference>
<keyword evidence="3" id="KW-0732">Signal</keyword>
<feature type="transmembrane region" description="Helical" evidence="2">
    <location>
        <begin position="810"/>
        <end position="829"/>
    </location>
</feature>
<keyword evidence="5" id="KW-1185">Reference proteome</keyword>
<sequence precursor="true">MIPRCIPVLFMAVVAIAPSVTAAEVSIAISSNRAYVGMPITLQVQVSNADLGDAPQVPDVDGLSIEAVGRPSISSQTMSFNGRSTSTTSTVVYQYQVTALREGDFTIPPIKVKVGGLSTITEAVRFSAVKSETGDAMFVEIVGKRDSVYVGQSIDLTLKIWVLPYENEEYGVTLGEREMWQSFSGKSSWGPFEETLREMGANRRRPAGRSVQRKDASGKNREYFLYEIEAPVYPTRPGKIDADDVRIVMNYPSEIGRSRDPFDEMLEGVGSPFRGSMFGDDFFRSAAARLRVTAVRPIDVEAVVESIEVKPIPTQGRPDDYVGAVGKYSIDVEADSTEVNVGDPITLTLAIRGTGPMDLLLPPKLATQPSLVDGFKVSDEELAGFVDGQRKLFQTTIRPKDESVSEIPPITYSYFDPDTESFVTVTTDPIPIRVSPSDMLKLDSTVTQRAGAARRDPVVSNTNPLAEPTRRTTLFSSDDALVRRTRHRGITSWVIGAFAVPPAVFVLLLVYRSRSRFGFLTSPKRQFTKAVESAASATEVADALGQWIGHRVGARNGSRSLDHVVGQLRQSGQTDVAVRAERFFANVTRSEQEFSRVTDDERLAGFKKLAREIAADIRPSSRTIVGSRRPATVAGLVLLFVGGFVNSGVSVAGEAVAMSAESQATLFRDAVRRYEVALTTTPKTDAETLFAEVADDFQAIADSGVQNDQLYFNVATAAAQAGQNGRAIASYRRSLRIEPENPIYYDQLRIAESKRSDPSSSVRRVNDFVLGFVSPRTMKWLAVFGWVVAWVLFAVAVLRRPGDSIKRASVSMGFVLVFMSVLASTSYAARVVPLVRTDVGVLVGSQIPLRAGDGDEFPLALDIADGDGEVVSIIDRRGGWTNVQRKDGSTGWVKNESVN</sequence>
<dbReference type="EMBL" id="SJPW01000007">
    <property type="protein sequence ID" value="TWU47226.1"/>
    <property type="molecule type" value="Genomic_DNA"/>
</dbReference>
<proteinExistence type="predicted"/>
<gene>
    <name evidence="4" type="ORF">Poly51_50250</name>
</gene>
<keyword evidence="2" id="KW-0472">Membrane</keyword>
<dbReference type="InterPro" id="IPR019734">
    <property type="entry name" value="TPR_rpt"/>
</dbReference>
<keyword evidence="2" id="KW-1133">Transmembrane helix</keyword>
<evidence type="ECO:0000256" key="3">
    <source>
        <dbReference type="SAM" id="SignalP"/>
    </source>
</evidence>
<evidence type="ECO:0000313" key="4">
    <source>
        <dbReference type="EMBL" id="TWU47226.1"/>
    </source>
</evidence>
<dbReference type="OrthoDB" id="226310at2"/>
<dbReference type="Proteomes" id="UP000318288">
    <property type="component" value="Unassembled WGS sequence"/>
</dbReference>
<name>A0A5C6EHX2_9BACT</name>
<protein>
    <submittedName>
        <fullName evidence="4">Uncharacterized protein</fullName>
    </submittedName>
</protein>
<dbReference type="PANTHER" id="PTHR40940:SF2">
    <property type="entry name" value="BATD"/>
    <property type="match status" value="1"/>
</dbReference>
<feature type="transmembrane region" description="Helical" evidence="2">
    <location>
        <begin position="780"/>
        <end position="798"/>
    </location>
</feature>
<dbReference type="InterPro" id="IPR011990">
    <property type="entry name" value="TPR-like_helical_dom_sf"/>
</dbReference>
<evidence type="ECO:0000256" key="2">
    <source>
        <dbReference type="SAM" id="Phobius"/>
    </source>
</evidence>
<keyword evidence="1" id="KW-0802">TPR repeat</keyword>
<feature type="signal peptide" evidence="3">
    <location>
        <begin position="1"/>
        <end position="22"/>
    </location>
</feature>
<dbReference type="RefSeq" id="WP_146460882.1">
    <property type="nucleotide sequence ID" value="NZ_SJPW01000007.1"/>
</dbReference>
<feature type="chain" id="PRO_5022860158" evidence="3">
    <location>
        <begin position="23"/>
        <end position="899"/>
    </location>
</feature>
<evidence type="ECO:0000313" key="5">
    <source>
        <dbReference type="Proteomes" id="UP000318288"/>
    </source>
</evidence>
<dbReference type="Gene3D" id="1.25.40.10">
    <property type="entry name" value="Tetratricopeptide repeat domain"/>
    <property type="match status" value="1"/>
</dbReference>
<organism evidence="4 5">
    <name type="scientific">Rubripirellula tenax</name>
    <dbReference type="NCBI Taxonomy" id="2528015"/>
    <lineage>
        <taxon>Bacteria</taxon>
        <taxon>Pseudomonadati</taxon>
        <taxon>Planctomycetota</taxon>
        <taxon>Planctomycetia</taxon>
        <taxon>Pirellulales</taxon>
        <taxon>Pirellulaceae</taxon>
        <taxon>Rubripirellula</taxon>
    </lineage>
</organism>
<accession>A0A5C6EHX2</accession>
<feature type="transmembrane region" description="Helical" evidence="2">
    <location>
        <begin position="490"/>
        <end position="511"/>
    </location>
</feature>
<feature type="transmembrane region" description="Helical" evidence="2">
    <location>
        <begin position="631"/>
        <end position="652"/>
    </location>
</feature>
<keyword evidence="2" id="KW-0812">Transmembrane</keyword>